<evidence type="ECO:0000256" key="5">
    <source>
        <dbReference type="ARBA" id="ARBA00022989"/>
    </source>
</evidence>
<comment type="subcellular location">
    <subcellularLocation>
        <location evidence="1">Membrane</location>
        <topology evidence="1">Multi-pass membrane protein</topology>
    </subcellularLocation>
</comment>
<feature type="transmembrane region" description="Helical" evidence="7">
    <location>
        <begin position="20"/>
        <end position="44"/>
    </location>
</feature>
<evidence type="ECO:0000313" key="8">
    <source>
        <dbReference type="EMBL" id="VBB45427.1"/>
    </source>
</evidence>
<dbReference type="Pfam" id="PF00860">
    <property type="entry name" value="Xan_ur_permease"/>
    <property type="match status" value="1"/>
</dbReference>
<dbReference type="InterPro" id="IPR006043">
    <property type="entry name" value="NCS2"/>
</dbReference>
<keyword evidence="5 7" id="KW-1133">Transmembrane helix</keyword>
<feature type="transmembrane region" description="Helical" evidence="7">
    <location>
        <begin position="94"/>
        <end position="120"/>
    </location>
</feature>
<evidence type="ECO:0000256" key="1">
    <source>
        <dbReference type="ARBA" id="ARBA00004141"/>
    </source>
</evidence>
<evidence type="ECO:0000256" key="6">
    <source>
        <dbReference type="ARBA" id="ARBA00023136"/>
    </source>
</evidence>
<dbReference type="EMBL" id="UPXX01000029">
    <property type="protein sequence ID" value="VBB45427.1"/>
    <property type="molecule type" value="Genomic_DNA"/>
</dbReference>
<evidence type="ECO:0000256" key="7">
    <source>
        <dbReference type="SAM" id="Phobius"/>
    </source>
</evidence>
<feature type="transmembrane region" description="Helical" evidence="7">
    <location>
        <begin position="174"/>
        <end position="190"/>
    </location>
</feature>
<reference evidence="8" key="1">
    <citation type="submission" date="2018-07" db="EMBL/GenBank/DDBJ databases">
        <authorList>
            <consortium name="Genoscope - CEA"/>
            <person name="William W."/>
        </authorList>
    </citation>
    <scope>NUCLEOTIDE SEQUENCE</scope>
    <source>
        <strain evidence="8">IK1</strain>
    </source>
</reference>
<feature type="transmembrane region" description="Helical" evidence="7">
    <location>
        <begin position="387"/>
        <end position="405"/>
    </location>
</feature>
<evidence type="ECO:0000256" key="2">
    <source>
        <dbReference type="ARBA" id="ARBA00008821"/>
    </source>
</evidence>
<feature type="transmembrane region" description="Helical" evidence="7">
    <location>
        <begin position="197"/>
        <end position="218"/>
    </location>
</feature>
<accession>A0A653ABI6</accession>
<feature type="transmembrane region" description="Helical" evidence="7">
    <location>
        <begin position="326"/>
        <end position="350"/>
    </location>
</feature>
<keyword evidence="4 7" id="KW-0812">Transmembrane</keyword>
<protein>
    <submittedName>
        <fullName evidence="8">Xanthine/uracil permease</fullName>
    </submittedName>
</protein>
<evidence type="ECO:0000256" key="4">
    <source>
        <dbReference type="ARBA" id="ARBA00022692"/>
    </source>
</evidence>
<dbReference type="GO" id="GO:0042907">
    <property type="term" value="F:xanthine transmembrane transporter activity"/>
    <property type="evidence" value="ECO:0007669"/>
    <property type="project" value="TreeGrafter"/>
</dbReference>
<organism evidence="8">
    <name type="scientific">Uncultured Desulfatiglans sp</name>
    <dbReference type="NCBI Taxonomy" id="1748965"/>
    <lineage>
        <taxon>Bacteria</taxon>
        <taxon>Pseudomonadati</taxon>
        <taxon>Thermodesulfobacteriota</taxon>
        <taxon>Desulfobacteria</taxon>
        <taxon>Desulfatiglandales</taxon>
        <taxon>Desulfatiglandaceae</taxon>
        <taxon>Desulfatiglans</taxon>
        <taxon>environmental samples</taxon>
    </lineage>
</organism>
<keyword evidence="6 7" id="KW-0472">Membrane</keyword>
<evidence type="ECO:0000256" key="3">
    <source>
        <dbReference type="ARBA" id="ARBA00022448"/>
    </source>
</evidence>
<dbReference type="GO" id="GO:0005886">
    <property type="term" value="C:plasma membrane"/>
    <property type="evidence" value="ECO:0007669"/>
    <property type="project" value="TreeGrafter"/>
</dbReference>
<dbReference type="NCBIfam" id="NF037981">
    <property type="entry name" value="NCS2_1"/>
    <property type="match status" value="1"/>
</dbReference>
<gene>
    <name evidence="8" type="ORF">TRIP_B350378</name>
</gene>
<dbReference type="PANTHER" id="PTHR42810:SF2">
    <property type="entry name" value="PURINE PERMEASE C1399.01C-RELATED"/>
    <property type="match status" value="1"/>
</dbReference>
<sequence length="571" mass="61154">MAVKKPTGLLFGVEERPPWWMTLIQGFQYVCVYATGLFFPVLIVRACGGTVDEAGFLVSMSLFAGGIGTVVQALSRGPVGSGYLCPQACSPSFLTASILAARTGGLSLVLGMTAVAGVFEAVFSRFIQRLRFLFPVEVTGLIVALVGITVIRFAGLNFLGLDGALDTASEAREVVTSLATLGIMVCLNVWSKGRLKLFCALIGMAAGYILSWFAGLIPPEQAAAVQAAPLIWFPFSHHPGWSFNGFLVVPFLVAVLCSSLKTVGDLTTCQKINDEAWRRPDLANISRGLLADAAGCVTAGLAGGMGQSSSSTIVGLSIATGTTSRIIAYPMGALMLLLAFFPKVSALFAIIPKPVIGATLVFSLAFLVIAGFQIIMSRMIDSRRTFVVGLSLIFGLTVDVIPEFFSGVHPWLQPIFSSSLSTGTLSALVLNLIFRIGIAKKVSIELPPDQGAFEALPRFMEENGKAWGARREVIARASAALHELMEALLSYHLAKGPVKVRAAFDEFKLDIAVEYRGTALELPAAKPNLSKLLEDREEQLRFSGVLVTRLADRARVSVRGDDCVVRMHFDH</sequence>
<feature type="transmembrane region" description="Helical" evidence="7">
    <location>
        <begin position="356"/>
        <end position="375"/>
    </location>
</feature>
<keyword evidence="3" id="KW-0813">Transport</keyword>
<feature type="transmembrane region" description="Helical" evidence="7">
    <location>
        <begin position="411"/>
        <end position="434"/>
    </location>
</feature>
<dbReference type="PANTHER" id="PTHR42810">
    <property type="entry name" value="PURINE PERMEASE C1399.01C-RELATED"/>
    <property type="match status" value="1"/>
</dbReference>
<proteinExistence type="inferred from homology"/>
<comment type="similarity">
    <text evidence="2">Belongs to the nucleobase:cation symporter-2 (NCS2) (TC 2.A.40) family.</text>
</comment>
<dbReference type="AlphaFoldDB" id="A0A653ABI6"/>
<feature type="transmembrane region" description="Helical" evidence="7">
    <location>
        <begin position="56"/>
        <end position="74"/>
    </location>
</feature>
<name>A0A653ABI6_UNCDX</name>
<feature type="transmembrane region" description="Helical" evidence="7">
    <location>
        <begin position="238"/>
        <end position="257"/>
    </location>
</feature>
<feature type="transmembrane region" description="Helical" evidence="7">
    <location>
        <begin position="132"/>
        <end position="154"/>
    </location>
</feature>